<dbReference type="RefSeq" id="WP_163152947.1">
    <property type="nucleotide sequence ID" value="NZ_VKHP01000029.1"/>
</dbReference>
<evidence type="ECO:0000256" key="4">
    <source>
        <dbReference type="RuleBase" id="RU004508"/>
    </source>
</evidence>
<dbReference type="InterPro" id="IPR015421">
    <property type="entry name" value="PyrdxlP-dep_Trfase_major"/>
</dbReference>
<dbReference type="InterPro" id="IPR000653">
    <property type="entry name" value="DegT/StrS_aminotransferase"/>
</dbReference>
<dbReference type="AlphaFoldDB" id="A0A6P1BCP9"/>
<evidence type="ECO:0000256" key="3">
    <source>
        <dbReference type="PIRSR" id="PIRSR000390-2"/>
    </source>
</evidence>
<dbReference type="GO" id="GO:0030170">
    <property type="term" value="F:pyridoxal phosphate binding"/>
    <property type="evidence" value="ECO:0007669"/>
    <property type="project" value="TreeGrafter"/>
</dbReference>
<keyword evidence="5" id="KW-0808">Transferase</keyword>
<dbReference type="Gene3D" id="3.40.640.10">
    <property type="entry name" value="Type I PLP-dependent aspartate aminotransferase-like (Major domain)"/>
    <property type="match status" value="1"/>
</dbReference>
<dbReference type="PIRSF" id="PIRSF000390">
    <property type="entry name" value="PLP_StrS"/>
    <property type="match status" value="1"/>
</dbReference>
<dbReference type="InterPro" id="IPR015424">
    <property type="entry name" value="PyrdxlP-dep_Trfase"/>
</dbReference>
<comment type="caution">
    <text evidence="5">The sequence shown here is derived from an EMBL/GenBank/DDBJ whole genome shotgun (WGS) entry which is preliminary data.</text>
</comment>
<evidence type="ECO:0000313" key="5">
    <source>
        <dbReference type="EMBL" id="NEU96208.1"/>
    </source>
</evidence>
<name>A0A6P1BCP9_9BRAD</name>
<comment type="similarity">
    <text evidence="1 4">Belongs to the DegT/DnrJ/EryC1 family.</text>
</comment>
<dbReference type="Gene3D" id="3.90.1150.10">
    <property type="entry name" value="Aspartate Aminotransferase, domain 1"/>
    <property type="match status" value="1"/>
</dbReference>
<dbReference type="SUPFAM" id="SSF53383">
    <property type="entry name" value="PLP-dependent transferases"/>
    <property type="match status" value="1"/>
</dbReference>
<dbReference type="Pfam" id="PF01041">
    <property type="entry name" value="DegT_DnrJ_EryC1"/>
    <property type="match status" value="1"/>
</dbReference>
<accession>A0A6P1BCP9</accession>
<dbReference type="GO" id="GO:0008483">
    <property type="term" value="F:transaminase activity"/>
    <property type="evidence" value="ECO:0007669"/>
    <property type="project" value="UniProtKB-KW"/>
</dbReference>
<dbReference type="InterPro" id="IPR015422">
    <property type="entry name" value="PyrdxlP-dep_Trfase_small"/>
</dbReference>
<keyword evidence="6" id="KW-1185">Reference proteome</keyword>
<dbReference type="PANTHER" id="PTHR30244">
    <property type="entry name" value="TRANSAMINASE"/>
    <property type="match status" value="1"/>
</dbReference>
<feature type="active site" description="Proton acceptor" evidence="2">
    <location>
        <position position="179"/>
    </location>
</feature>
<evidence type="ECO:0000256" key="1">
    <source>
        <dbReference type="ARBA" id="ARBA00037999"/>
    </source>
</evidence>
<organism evidence="5 6">
    <name type="scientific">Bradyrhizobium uaiense</name>
    <dbReference type="NCBI Taxonomy" id="2594946"/>
    <lineage>
        <taxon>Bacteria</taxon>
        <taxon>Pseudomonadati</taxon>
        <taxon>Pseudomonadota</taxon>
        <taxon>Alphaproteobacteria</taxon>
        <taxon>Hyphomicrobiales</taxon>
        <taxon>Nitrobacteraceae</taxon>
        <taxon>Bradyrhizobium</taxon>
    </lineage>
</organism>
<dbReference type="EMBL" id="VKHP01000029">
    <property type="protein sequence ID" value="NEU96208.1"/>
    <property type="molecule type" value="Genomic_DNA"/>
</dbReference>
<gene>
    <name evidence="5" type="ORF">FNJ47_10275</name>
</gene>
<proteinExistence type="inferred from homology"/>
<dbReference type="Proteomes" id="UP000468531">
    <property type="component" value="Unassembled WGS sequence"/>
</dbReference>
<dbReference type="CDD" id="cd00616">
    <property type="entry name" value="AHBA_syn"/>
    <property type="match status" value="1"/>
</dbReference>
<protein>
    <submittedName>
        <fullName evidence="5">DegT/DnrJ/EryC1/StrS family aminotransferase</fullName>
    </submittedName>
</protein>
<evidence type="ECO:0000256" key="2">
    <source>
        <dbReference type="PIRSR" id="PIRSR000390-1"/>
    </source>
</evidence>
<keyword evidence="5" id="KW-0032">Aminotransferase</keyword>
<reference evidence="5 6" key="1">
    <citation type="journal article" date="2020" name="Arch. Microbiol.">
        <title>Bradyrhizobium uaiense sp. nov., a new highly efficient cowpea symbiont.</title>
        <authorList>
            <person name="Cabral Michel D."/>
            <person name="Azarias Guimaraes A."/>
            <person name="Martins da Costa E."/>
            <person name="Soares de Carvalho T."/>
            <person name="Balsanelli E."/>
            <person name="Willems A."/>
            <person name="Maltempi de Souza E."/>
            <person name="de Souza Moreira F.M."/>
        </authorList>
    </citation>
    <scope>NUCLEOTIDE SEQUENCE [LARGE SCALE GENOMIC DNA]</scope>
    <source>
        <strain evidence="5 6">UFLA 03-164</strain>
    </source>
</reference>
<sequence length="379" mass="40897">MNITEPSFDEAEITLLRECLNSKWVTQGPLTERFEKLLAEKHGVKHALACTSCTAALHLATLALNLGAGDEVIVPAFTWVTSAHCAEYVGAKPVFVDVELSTYNIDPEKLRDAITPRTKAIVAVHLFGLAAPMDEIKAIAGPRGIAVIEDAACAVGTTYKGKPVGAIGDIGCFSFHPRKAVTTGEGGAVTTNRDDLAARVRSQRNHGATGAPDPSIEPHGPWTMATFDNLGFNLRLSDIQAAVGVAQMGKLDRVLAERRRLGHRYSELLGGIDSVVRPLGGDVGGHAFQSYVIRVLDGGRKRRNELMAALAAENIQTRPGTHAVHRLGYYADKYGWRAEQFPNAILAEDTTIALPLFPKMSNEDQDRVVDLLDNACRGK</sequence>
<feature type="modified residue" description="N6-(pyridoxal phosphate)lysine" evidence="3">
    <location>
        <position position="179"/>
    </location>
</feature>
<dbReference type="GO" id="GO:0000271">
    <property type="term" value="P:polysaccharide biosynthetic process"/>
    <property type="evidence" value="ECO:0007669"/>
    <property type="project" value="TreeGrafter"/>
</dbReference>
<dbReference type="PANTHER" id="PTHR30244:SF34">
    <property type="entry name" value="DTDP-4-AMINO-4,6-DIDEOXYGALACTOSE TRANSAMINASE"/>
    <property type="match status" value="1"/>
</dbReference>
<keyword evidence="3 4" id="KW-0663">Pyridoxal phosphate</keyword>
<evidence type="ECO:0000313" key="6">
    <source>
        <dbReference type="Proteomes" id="UP000468531"/>
    </source>
</evidence>